<name>A0A9N9TW69_PHYSR</name>
<evidence type="ECO:0000256" key="1">
    <source>
        <dbReference type="SAM" id="MobiDB-lite"/>
    </source>
</evidence>
<proteinExistence type="predicted"/>
<organism evidence="2 3">
    <name type="scientific">Phyllotreta striolata</name>
    <name type="common">Striped flea beetle</name>
    <name type="synonym">Crioceris striolata</name>
    <dbReference type="NCBI Taxonomy" id="444603"/>
    <lineage>
        <taxon>Eukaryota</taxon>
        <taxon>Metazoa</taxon>
        <taxon>Ecdysozoa</taxon>
        <taxon>Arthropoda</taxon>
        <taxon>Hexapoda</taxon>
        <taxon>Insecta</taxon>
        <taxon>Pterygota</taxon>
        <taxon>Neoptera</taxon>
        <taxon>Endopterygota</taxon>
        <taxon>Coleoptera</taxon>
        <taxon>Polyphaga</taxon>
        <taxon>Cucujiformia</taxon>
        <taxon>Chrysomeloidea</taxon>
        <taxon>Chrysomelidae</taxon>
        <taxon>Galerucinae</taxon>
        <taxon>Alticini</taxon>
        <taxon>Phyllotreta</taxon>
    </lineage>
</organism>
<evidence type="ECO:0000313" key="2">
    <source>
        <dbReference type="EMBL" id="CAG9863040.1"/>
    </source>
</evidence>
<keyword evidence="3" id="KW-1185">Reference proteome</keyword>
<protein>
    <submittedName>
        <fullName evidence="2">Uncharacterized protein</fullName>
    </submittedName>
</protein>
<evidence type="ECO:0000313" key="3">
    <source>
        <dbReference type="Proteomes" id="UP001153712"/>
    </source>
</evidence>
<gene>
    <name evidence="2" type="ORF">PHYEVI_LOCUS9341</name>
</gene>
<sequence length="309" mass="35229">MYQRYWAGPPQQHNGNVPNTYIMSDMPNVYLPPPQQPRRWEYPIMETIQTPTGQYNVLPKEAFKKKKFNMNNTPNIQYIPYDVNYSRPGASTMEIKVNPNIPTQQNTRFPKTTLQSAQTGIAVMKPPALINTIQNNPHVPNTVEYSKTSVTPANPRNLQIQNNNNPTTSKVSANNKEFRQFSGRPEEKLFLLTGTVERAIHWHKLLPNALFYIEIIASVVTLQEGKIKTQKIMLLRDRVGPILQVVYYQLTHLAIENFHLGKMVRCVGRMAGSNIFNAVCIRDATDEEIEALSRLTLISDQAVGMHLKN</sequence>
<feature type="compositionally biased region" description="Low complexity" evidence="1">
    <location>
        <begin position="154"/>
        <end position="166"/>
    </location>
</feature>
<dbReference type="AlphaFoldDB" id="A0A9N9TW69"/>
<dbReference type="OrthoDB" id="6591917at2759"/>
<reference evidence="2" key="1">
    <citation type="submission" date="2022-01" db="EMBL/GenBank/DDBJ databases">
        <authorList>
            <person name="King R."/>
        </authorList>
    </citation>
    <scope>NUCLEOTIDE SEQUENCE</scope>
</reference>
<dbReference type="Proteomes" id="UP001153712">
    <property type="component" value="Chromosome 6"/>
</dbReference>
<dbReference type="EMBL" id="OU900099">
    <property type="protein sequence ID" value="CAG9863040.1"/>
    <property type="molecule type" value="Genomic_DNA"/>
</dbReference>
<feature type="region of interest" description="Disordered" evidence="1">
    <location>
        <begin position="146"/>
        <end position="171"/>
    </location>
</feature>
<accession>A0A9N9TW69</accession>